<evidence type="ECO:0000313" key="2">
    <source>
        <dbReference type="Proteomes" id="UP001432251"/>
    </source>
</evidence>
<name>A0ACD5AD90_9ACTN</name>
<reference evidence="1" key="1">
    <citation type="journal article" date="2025" name="Int. J. Syst. Evol. Microbiol.">
        <title>Streptomyces citrinus sp. nov., with yellow diffusible pigment.</title>
        <authorList>
            <person name="He Y."/>
            <person name="Yang E."/>
            <person name="Xu J."/>
            <person name="Sun Y."/>
            <person name="Sun L."/>
        </authorList>
    </citation>
    <scope>NUCLEOTIDE SEQUENCE</scope>
    <source>
        <strain evidence="1">Q6</strain>
    </source>
</reference>
<proteinExistence type="predicted"/>
<accession>A0ACD5AD90</accession>
<keyword evidence="2" id="KW-1185">Reference proteome</keyword>
<evidence type="ECO:0000313" key="1">
    <source>
        <dbReference type="EMBL" id="WWQ64864.1"/>
    </source>
</evidence>
<protein>
    <submittedName>
        <fullName evidence="1">Uncharacterized protein</fullName>
    </submittedName>
</protein>
<sequence length="185" mass="18273">MRAMTRTARLASALFVAALLSAGCAGGGDDEAGAGGKSTVAADDQDAPSPAETQDTDQAAYLDCLAAAGVKLTTTSEGVRQVDKDHVSAATLKGAEQKCVDKLPATAGGGGDGAVSAQRLAKARKASACVRGEGFPDYPDPDPKTGEIPVTEDLAKSLKGDPKLVAALQKCGGKSGSNGGGKIGG</sequence>
<dbReference type="EMBL" id="CP146022">
    <property type="protein sequence ID" value="WWQ64864.1"/>
    <property type="molecule type" value="Genomic_DNA"/>
</dbReference>
<dbReference type="Proteomes" id="UP001432251">
    <property type="component" value="Chromosome"/>
</dbReference>
<gene>
    <name evidence="1" type="ORF">V2W30_16915</name>
</gene>
<organism evidence="1 2">
    <name type="scientific">Streptomyces citrinus</name>
    <dbReference type="NCBI Taxonomy" id="3118173"/>
    <lineage>
        <taxon>Bacteria</taxon>
        <taxon>Bacillati</taxon>
        <taxon>Actinomycetota</taxon>
        <taxon>Actinomycetes</taxon>
        <taxon>Kitasatosporales</taxon>
        <taxon>Streptomycetaceae</taxon>
        <taxon>Streptomyces</taxon>
    </lineage>
</organism>